<comment type="subcellular location">
    <subcellularLocation>
        <location evidence="1">Cell membrane</location>
        <topology evidence="1">Multi-pass membrane protein</topology>
    </subcellularLocation>
</comment>
<evidence type="ECO:0000256" key="6">
    <source>
        <dbReference type="ARBA" id="ARBA00022989"/>
    </source>
</evidence>
<feature type="transmembrane region" description="Helical" evidence="8">
    <location>
        <begin position="12"/>
        <end position="30"/>
    </location>
</feature>
<keyword evidence="3" id="KW-0328">Glycosyltransferase</keyword>
<protein>
    <submittedName>
        <fullName evidence="9">Uncharacterized protein</fullName>
    </submittedName>
</protein>
<keyword evidence="5 8" id="KW-0812">Transmembrane</keyword>
<sequence length="540" mass="59379">MQRLVQRLTVWDWGAIAVLIAIASVAAATATDYGVSNDEYVQQLYGEKLRTFYTSGFTDWSAFQFKDLFYYGGLFDLTATLLAPHLPYDLYETRHLLCAAIGILGLAGVCRLGRLLAGPRAGFFALLLLALTGSWYGGMFNHTKDIPFAVGMIWGVYYLCRISAALPRPKLSDVLLFGISLGLSLGLRVGAVLLLAYLAIAVLAWLVVAVRTQGWRDHAMDLARIAAVMAPALVIAYALMAVFWPWAVLDPLNPVLALKHFSSLDMGIQTILDGEVVAVSKVPPLYLPIYLMIKLPIVLLVGLAAAGISFLMRLRRRQHRPIPGSNRAMAVTVAAALLPVAYFVIARPTAYDGIRHFLFVVPPLAVLAGVGLDRLLARTVRQGPAMATATASAIALFVAVQASSLVMLHPNQYVDYNLFVGGPDGAEELYVMDYWGNSVPEATEWLAEFIQKQYPGRPVPRTFKVFAVCAERVTFEEAAPPFLIWTGDRERADFLIAPMHMNCANYVDRPPRGTLIHEVKRMGAVLSVVKDWRGRRDHSS</sequence>
<evidence type="ECO:0000313" key="9">
    <source>
        <dbReference type="EMBL" id="SUS08683.1"/>
    </source>
</evidence>
<keyword evidence="4" id="KW-0808">Transferase</keyword>
<feature type="transmembrane region" description="Helical" evidence="8">
    <location>
        <begin position="289"/>
        <end position="312"/>
    </location>
</feature>
<keyword evidence="7 8" id="KW-0472">Membrane</keyword>
<evidence type="ECO:0000256" key="1">
    <source>
        <dbReference type="ARBA" id="ARBA00004651"/>
    </source>
</evidence>
<evidence type="ECO:0000256" key="3">
    <source>
        <dbReference type="ARBA" id="ARBA00022676"/>
    </source>
</evidence>
<keyword evidence="2" id="KW-1003">Cell membrane</keyword>
<evidence type="ECO:0000256" key="8">
    <source>
        <dbReference type="SAM" id="Phobius"/>
    </source>
</evidence>
<dbReference type="PANTHER" id="PTHR33908">
    <property type="entry name" value="MANNOSYLTRANSFERASE YKCB-RELATED"/>
    <property type="match status" value="1"/>
</dbReference>
<dbReference type="GO" id="GO:0008610">
    <property type="term" value="P:lipid biosynthetic process"/>
    <property type="evidence" value="ECO:0007669"/>
    <property type="project" value="UniProtKB-ARBA"/>
</dbReference>
<dbReference type="GO" id="GO:0005886">
    <property type="term" value="C:plasma membrane"/>
    <property type="evidence" value="ECO:0007669"/>
    <property type="project" value="UniProtKB-SubCell"/>
</dbReference>
<keyword evidence="6 8" id="KW-1133">Transmembrane helix</keyword>
<feature type="transmembrane region" description="Helical" evidence="8">
    <location>
        <begin position="389"/>
        <end position="408"/>
    </location>
</feature>
<feature type="transmembrane region" description="Helical" evidence="8">
    <location>
        <begin position="222"/>
        <end position="246"/>
    </location>
</feature>
<dbReference type="PANTHER" id="PTHR33908:SF11">
    <property type="entry name" value="MEMBRANE PROTEIN"/>
    <property type="match status" value="1"/>
</dbReference>
<feature type="transmembrane region" description="Helical" evidence="8">
    <location>
        <begin position="68"/>
        <end position="84"/>
    </location>
</feature>
<dbReference type="InterPro" id="IPR050297">
    <property type="entry name" value="LipidA_mod_glycosyltrf_83"/>
</dbReference>
<name>A0A380TLR7_9ZZZZ</name>
<evidence type="ECO:0000256" key="4">
    <source>
        <dbReference type="ARBA" id="ARBA00022679"/>
    </source>
</evidence>
<evidence type="ECO:0000256" key="2">
    <source>
        <dbReference type="ARBA" id="ARBA00022475"/>
    </source>
</evidence>
<dbReference type="AlphaFoldDB" id="A0A380TLR7"/>
<feature type="transmembrane region" description="Helical" evidence="8">
    <location>
        <begin position="324"/>
        <end position="345"/>
    </location>
</feature>
<reference evidence="9" key="1">
    <citation type="submission" date="2018-07" db="EMBL/GenBank/DDBJ databases">
        <authorList>
            <person name="Quirk P.G."/>
            <person name="Krulwich T.A."/>
        </authorList>
    </citation>
    <scope>NUCLEOTIDE SEQUENCE</scope>
</reference>
<feature type="transmembrane region" description="Helical" evidence="8">
    <location>
        <begin position="96"/>
        <end position="115"/>
    </location>
</feature>
<evidence type="ECO:0000256" key="7">
    <source>
        <dbReference type="ARBA" id="ARBA00023136"/>
    </source>
</evidence>
<dbReference type="GO" id="GO:0016763">
    <property type="term" value="F:pentosyltransferase activity"/>
    <property type="evidence" value="ECO:0007669"/>
    <property type="project" value="TreeGrafter"/>
</dbReference>
<organism evidence="9">
    <name type="scientific">metagenome</name>
    <dbReference type="NCBI Taxonomy" id="256318"/>
    <lineage>
        <taxon>unclassified sequences</taxon>
        <taxon>metagenomes</taxon>
    </lineage>
</organism>
<proteinExistence type="predicted"/>
<feature type="transmembrane region" description="Helical" evidence="8">
    <location>
        <begin position="146"/>
        <end position="166"/>
    </location>
</feature>
<feature type="transmembrane region" description="Helical" evidence="8">
    <location>
        <begin position="121"/>
        <end position="139"/>
    </location>
</feature>
<dbReference type="EMBL" id="UIDG01000635">
    <property type="protein sequence ID" value="SUS08683.1"/>
    <property type="molecule type" value="Genomic_DNA"/>
</dbReference>
<gene>
    <name evidence="9" type="ORF">DF3PB_800005</name>
</gene>
<feature type="transmembrane region" description="Helical" evidence="8">
    <location>
        <begin position="357"/>
        <end position="377"/>
    </location>
</feature>
<feature type="transmembrane region" description="Helical" evidence="8">
    <location>
        <begin position="186"/>
        <end position="210"/>
    </location>
</feature>
<accession>A0A380TLR7</accession>
<evidence type="ECO:0000256" key="5">
    <source>
        <dbReference type="ARBA" id="ARBA00022692"/>
    </source>
</evidence>